<dbReference type="PROSITE" id="PS50038">
    <property type="entry name" value="FZ"/>
    <property type="match status" value="1"/>
</dbReference>
<evidence type="ECO:0000256" key="2">
    <source>
        <dbReference type="ARBA" id="ARBA00023157"/>
    </source>
</evidence>
<protein>
    <submittedName>
        <fullName evidence="6">Fz domain protein</fullName>
    </submittedName>
</protein>
<name>A0A0C2C7G1_9BILA</name>
<dbReference type="EMBL" id="KN744180">
    <property type="protein sequence ID" value="KIH52233.1"/>
    <property type="molecule type" value="Genomic_DNA"/>
</dbReference>
<dbReference type="GO" id="GO:0017147">
    <property type="term" value="F:Wnt-protein binding"/>
    <property type="evidence" value="ECO:0007669"/>
    <property type="project" value="TreeGrafter"/>
</dbReference>
<feature type="disulfide bond" evidence="3">
    <location>
        <begin position="58"/>
        <end position="82"/>
    </location>
</feature>
<dbReference type="InterPro" id="IPR015526">
    <property type="entry name" value="Frizzled/SFRP"/>
</dbReference>
<dbReference type="PANTHER" id="PTHR11309:SF47">
    <property type="entry name" value="FRIZZLED"/>
    <property type="match status" value="1"/>
</dbReference>
<feature type="domain" description="FZ" evidence="5">
    <location>
        <begin position="40"/>
        <end position="94"/>
    </location>
</feature>
<evidence type="ECO:0000256" key="1">
    <source>
        <dbReference type="ARBA" id="ARBA00022473"/>
    </source>
</evidence>
<dbReference type="GO" id="GO:0060070">
    <property type="term" value="P:canonical Wnt signaling pathway"/>
    <property type="evidence" value="ECO:0007669"/>
    <property type="project" value="TreeGrafter"/>
</dbReference>
<feature type="non-terminal residue" evidence="6">
    <location>
        <position position="104"/>
    </location>
</feature>
<dbReference type="SMART" id="SM00063">
    <property type="entry name" value="FRI"/>
    <property type="match status" value="1"/>
</dbReference>
<gene>
    <name evidence="6" type="ORF">ANCDUO_17667</name>
</gene>
<dbReference type="OrthoDB" id="10053709at2759"/>
<evidence type="ECO:0000313" key="6">
    <source>
        <dbReference type="EMBL" id="KIH52233.1"/>
    </source>
</evidence>
<dbReference type="SUPFAM" id="SSF63501">
    <property type="entry name" value="Frizzled cysteine-rich domain"/>
    <property type="match status" value="1"/>
</dbReference>
<evidence type="ECO:0000313" key="7">
    <source>
        <dbReference type="Proteomes" id="UP000054047"/>
    </source>
</evidence>
<dbReference type="GO" id="GO:0042813">
    <property type="term" value="F:Wnt receptor activity"/>
    <property type="evidence" value="ECO:0007669"/>
    <property type="project" value="TreeGrafter"/>
</dbReference>
<feature type="compositionally biased region" description="Basic and acidic residues" evidence="4">
    <location>
        <begin position="1"/>
        <end position="15"/>
    </location>
</feature>
<evidence type="ECO:0000256" key="3">
    <source>
        <dbReference type="PROSITE-ProRule" id="PRU00090"/>
    </source>
</evidence>
<accession>A0A0C2C7G1</accession>
<dbReference type="InterPro" id="IPR020067">
    <property type="entry name" value="Frizzled_dom"/>
</dbReference>
<reference evidence="6 7" key="1">
    <citation type="submission" date="2013-12" db="EMBL/GenBank/DDBJ databases">
        <title>Draft genome of the parsitic nematode Ancylostoma duodenale.</title>
        <authorList>
            <person name="Mitreva M."/>
        </authorList>
    </citation>
    <scope>NUCLEOTIDE SEQUENCE [LARGE SCALE GENOMIC DNA]</scope>
    <source>
        <strain evidence="6 7">Zhejiang</strain>
    </source>
</reference>
<evidence type="ECO:0000259" key="5">
    <source>
        <dbReference type="PROSITE" id="PS50038"/>
    </source>
</evidence>
<dbReference type="InterPro" id="IPR036790">
    <property type="entry name" value="Frizzled_dom_sf"/>
</dbReference>
<dbReference type="AlphaFoldDB" id="A0A0C2C7G1"/>
<dbReference type="Proteomes" id="UP000054047">
    <property type="component" value="Unassembled WGS sequence"/>
</dbReference>
<dbReference type="GO" id="GO:0005886">
    <property type="term" value="C:plasma membrane"/>
    <property type="evidence" value="ECO:0007669"/>
    <property type="project" value="TreeGrafter"/>
</dbReference>
<comment type="caution">
    <text evidence="3">Lacks conserved residue(s) required for the propagation of feature annotation.</text>
</comment>
<keyword evidence="2 3" id="KW-1015">Disulfide bond</keyword>
<dbReference type="PANTHER" id="PTHR11309">
    <property type="entry name" value="FRIZZLED"/>
    <property type="match status" value="1"/>
</dbReference>
<evidence type="ECO:0000256" key="4">
    <source>
        <dbReference type="SAM" id="MobiDB-lite"/>
    </source>
</evidence>
<feature type="region of interest" description="Disordered" evidence="4">
    <location>
        <begin position="1"/>
        <end position="23"/>
    </location>
</feature>
<dbReference type="Gene3D" id="1.10.2000.10">
    <property type="entry name" value="Frizzled cysteine-rich domain"/>
    <property type="match status" value="1"/>
</dbReference>
<keyword evidence="1" id="KW-0217">Developmental protein</keyword>
<sequence>MPKSLTDSRTRDRTDCLQPHYNEFDGTSTPMNLSRIRKRYAPVCTQLEKPIQPCRDLCLSAKNGCESLMIKFGFRWPEQLDCGHFPAEGICVGENKTSSTPAPS</sequence>
<keyword evidence="7" id="KW-1185">Reference proteome</keyword>
<organism evidence="6 7">
    <name type="scientific">Ancylostoma duodenale</name>
    <dbReference type="NCBI Taxonomy" id="51022"/>
    <lineage>
        <taxon>Eukaryota</taxon>
        <taxon>Metazoa</taxon>
        <taxon>Ecdysozoa</taxon>
        <taxon>Nematoda</taxon>
        <taxon>Chromadorea</taxon>
        <taxon>Rhabditida</taxon>
        <taxon>Rhabditina</taxon>
        <taxon>Rhabditomorpha</taxon>
        <taxon>Strongyloidea</taxon>
        <taxon>Ancylostomatidae</taxon>
        <taxon>Ancylostomatinae</taxon>
        <taxon>Ancylostoma</taxon>
    </lineage>
</organism>
<dbReference type="Pfam" id="PF01392">
    <property type="entry name" value="Fz"/>
    <property type="match status" value="1"/>
</dbReference>
<dbReference type="GO" id="GO:0035567">
    <property type="term" value="P:non-canonical Wnt signaling pathway"/>
    <property type="evidence" value="ECO:0007669"/>
    <property type="project" value="TreeGrafter"/>
</dbReference>
<proteinExistence type="predicted"/>